<sequence length="171" mass="20029">MHWLYLLTAVVMSVISIYHLFTDRFRRLSGSPSVYKSTDTRRLHTDSTMYKLSLYSCYFVILLSIFLFIEVFNNFMTATLLFIVVFLLGLNVLLTLDRVFEIQGEAVIFAGYHAKWSKIKSIQWGKKKRRGRQLIMELSKGQKIKTTIADKEQNTIEDILSDYVYFEKNGK</sequence>
<dbReference type="Proteomes" id="UP000321816">
    <property type="component" value="Chromosome"/>
</dbReference>
<keyword evidence="1" id="KW-0812">Transmembrane</keyword>
<evidence type="ECO:0000313" key="2">
    <source>
        <dbReference type="EMBL" id="WWD79143.1"/>
    </source>
</evidence>
<keyword evidence="3" id="KW-1185">Reference proteome</keyword>
<evidence type="ECO:0000313" key="3">
    <source>
        <dbReference type="Proteomes" id="UP000321816"/>
    </source>
</evidence>
<feature type="transmembrane region" description="Helical" evidence="1">
    <location>
        <begin position="75"/>
        <end position="94"/>
    </location>
</feature>
<feature type="transmembrane region" description="Helical" evidence="1">
    <location>
        <begin position="52"/>
        <end position="69"/>
    </location>
</feature>
<gene>
    <name evidence="2" type="ORF">FTX54_012025</name>
</gene>
<dbReference type="EMBL" id="CP144914">
    <property type="protein sequence ID" value="WWD79143.1"/>
    <property type="molecule type" value="Genomic_DNA"/>
</dbReference>
<name>A0A5C7FIC3_9BACI</name>
<keyword evidence="1" id="KW-1133">Transmembrane helix</keyword>
<dbReference type="AlphaFoldDB" id="A0A5C7FIC3"/>
<keyword evidence="1" id="KW-0472">Membrane</keyword>
<organism evidence="2 3">
    <name type="scientific">Alkalicoccus halolimnae</name>
    <dbReference type="NCBI Taxonomy" id="1667239"/>
    <lineage>
        <taxon>Bacteria</taxon>
        <taxon>Bacillati</taxon>
        <taxon>Bacillota</taxon>
        <taxon>Bacilli</taxon>
        <taxon>Bacillales</taxon>
        <taxon>Bacillaceae</taxon>
        <taxon>Alkalicoccus</taxon>
    </lineage>
</organism>
<protein>
    <recommendedName>
        <fullName evidence="4">DUF5673 domain-containing protein</fullName>
    </recommendedName>
</protein>
<dbReference type="RefSeq" id="WP_147803549.1">
    <property type="nucleotide sequence ID" value="NZ_CP144914.1"/>
</dbReference>
<evidence type="ECO:0008006" key="4">
    <source>
        <dbReference type="Google" id="ProtNLM"/>
    </source>
</evidence>
<accession>A0A5C7FIC3</accession>
<dbReference type="OrthoDB" id="2854917at2"/>
<proteinExistence type="predicted"/>
<feature type="transmembrane region" description="Helical" evidence="1">
    <location>
        <begin position="6"/>
        <end position="22"/>
    </location>
</feature>
<dbReference type="KEGG" id="ahal:FTX54_012025"/>
<reference evidence="2 3" key="1">
    <citation type="submission" date="2024-01" db="EMBL/GenBank/DDBJ databases">
        <title>Complete Genome Sequence of Alkalicoccus halolimnae BZ-SZ-XJ29T, a Moderately Halophilic Bacterium Isolated from a Salt Lake.</title>
        <authorList>
            <person name="Zhao B."/>
        </authorList>
    </citation>
    <scope>NUCLEOTIDE SEQUENCE [LARGE SCALE GENOMIC DNA]</scope>
    <source>
        <strain evidence="2 3">BZ-SZ-XJ29</strain>
    </source>
</reference>
<evidence type="ECO:0000256" key="1">
    <source>
        <dbReference type="SAM" id="Phobius"/>
    </source>
</evidence>